<gene>
    <name evidence="1" type="ORF">LCI18_002633</name>
</gene>
<name>A0ACD3YV05_FUSSC</name>
<accession>A0ACD3YV05</accession>
<evidence type="ECO:0000313" key="1">
    <source>
        <dbReference type="EMBL" id="UPK91698.1"/>
    </source>
</evidence>
<protein>
    <submittedName>
        <fullName evidence="1">Uncharacterized protein</fullName>
    </submittedName>
</protein>
<proteinExistence type="predicted"/>
<organism evidence="1 2">
    <name type="scientific">Fusarium solani subsp. cucurbitae</name>
    <name type="common">Neocosmosporum cucurbitae</name>
    <dbReference type="NCBI Taxonomy" id="2747967"/>
    <lineage>
        <taxon>Eukaryota</taxon>
        <taxon>Fungi</taxon>
        <taxon>Dikarya</taxon>
        <taxon>Ascomycota</taxon>
        <taxon>Pezizomycotina</taxon>
        <taxon>Sordariomycetes</taxon>
        <taxon>Hypocreomycetidae</taxon>
        <taxon>Hypocreales</taxon>
        <taxon>Nectriaceae</taxon>
        <taxon>Fusarium</taxon>
        <taxon>Fusarium solani species complex</taxon>
    </lineage>
</organism>
<dbReference type="EMBL" id="CP090031">
    <property type="protein sequence ID" value="UPK91698.1"/>
    <property type="molecule type" value="Genomic_DNA"/>
</dbReference>
<keyword evidence="2" id="KW-1185">Reference proteome</keyword>
<dbReference type="Proteomes" id="UP000830768">
    <property type="component" value="Chromosome 2"/>
</dbReference>
<sequence length="82" mass="9038">MPLVPSSAPLASSMSTFAYLREQKILNIVYIALLSIEALMVVGVCIMGLVKRVKLHRRLKARASPYLPVDDVSSLDIKRAVL</sequence>
<reference evidence="1" key="1">
    <citation type="submission" date="2021-11" db="EMBL/GenBank/DDBJ databases">
        <title>Fusarium solani-melongenae Genome sequencing and assembly.</title>
        <authorList>
            <person name="Xie S."/>
            <person name="Huang L."/>
            <person name="Zhang X."/>
        </authorList>
    </citation>
    <scope>NUCLEOTIDE SEQUENCE</scope>
    <source>
        <strain evidence="1">CRI 24-3</strain>
    </source>
</reference>
<evidence type="ECO:0000313" key="2">
    <source>
        <dbReference type="Proteomes" id="UP000830768"/>
    </source>
</evidence>